<evidence type="ECO:0000313" key="7">
    <source>
        <dbReference type="Proteomes" id="UP001302349"/>
    </source>
</evidence>
<gene>
    <name evidence="6" type="ORF">RT717_20775</name>
</gene>
<keyword evidence="7" id="KW-1185">Reference proteome</keyword>
<dbReference type="InterPro" id="IPR017741">
    <property type="entry name" value="FAD-dependent_OxRdtase_HpnW"/>
</dbReference>
<evidence type="ECO:0000256" key="3">
    <source>
        <dbReference type="ARBA" id="ARBA00022630"/>
    </source>
</evidence>
<dbReference type="SUPFAM" id="SSF51905">
    <property type="entry name" value="FAD/NAD(P)-binding domain"/>
    <property type="match status" value="1"/>
</dbReference>
<keyword evidence="4" id="KW-0560">Oxidoreductase</keyword>
<name>A0ABZ0IPM6_9BACT</name>
<protein>
    <submittedName>
        <fullName evidence="6">TIGR03364 family FAD-dependent oxidoreductase</fullName>
    </submittedName>
</protein>
<accession>A0ABZ0IPM6</accession>
<dbReference type="EMBL" id="CP136051">
    <property type="protein sequence ID" value="WOK05512.1"/>
    <property type="molecule type" value="Genomic_DNA"/>
</dbReference>
<dbReference type="PANTHER" id="PTHR13847">
    <property type="entry name" value="SARCOSINE DEHYDROGENASE-RELATED"/>
    <property type="match status" value="1"/>
</dbReference>
<evidence type="ECO:0000259" key="5">
    <source>
        <dbReference type="Pfam" id="PF01266"/>
    </source>
</evidence>
<reference evidence="6 7" key="1">
    <citation type="journal article" date="2023" name="Microbiol. Resour. Announc.">
        <title>Complete Genome Sequence of Imperialibacter roseus strain P4T.</title>
        <authorList>
            <person name="Tizabi D.R."/>
            <person name="Bachvaroff T."/>
            <person name="Hill R.T."/>
        </authorList>
    </citation>
    <scope>NUCLEOTIDE SEQUENCE [LARGE SCALE GENOMIC DNA]</scope>
    <source>
        <strain evidence="6 7">P4T</strain>
    </source>
</reference>
<keyword evidence="3" id="KW-0285">Flavoprotein</keyword>
<organism evidence="6 7">
    <name type="scientific">Imperialibacter roseus</name>
    <dbReference type="NCBI Taxonomy" id="1324217"/>
    <lineage>
        <taxon>Bacteria</taxon>
        <taxon>Pseudomonadati</taxon>
        <taxon>Bacteroidota</taxon>
        <taxon>Cytophagia</taxon>
        <taxon>Cytophagales</taxon>
        <taxon>Flammeovirgaceae</taxon>
        <taxon>Imperialibacter</taxon>
    </lineage>
</organism>
<dbReference type="Proteomes" id="UP001302349">
    <property type="component" value="Chromosome"/>
</dbReference>
<comment type="cofactor">
    <cofactor evidence="1">
        <name>FAD</name>
        <dbReference type="ChEBI" id="CHEBI:57692"/>
    </cofactor>
</comment>
<dbReference type="Gene3D" id="3.30.9.10">
    <property type="entry name" value="D-Amino Acid Oxidase, subunit A, domain 2"/>
    <property type="match status" value="1"/>
</dbReference>
<evidence type="ECO:0000256" key="4">
    <source>
        <dbReference type="ARBA" id="ARBA00023002"/>
    </source>
</evidence>
<dbReference type="RefSeq" id="WP_317488273.1">
    <property type="nucleotide sequence ID" value="NZ_CP136051.1"/>
</dbReference>
<evidence type="ECO:0000256" key="2">
    <source>
        <dbReference type="ARBA" id="ARBA00009410"/>
    </source>
</evidence>
<comment type="similarity">
    <text evidence="2">Belongs to the DadA oxidoreductase family.</text>
</comment>
<dbReference type="NCBIfam" id="TIGR03364">
    <property type="entry name" value="HpnW_proposed"/>
    <property type="match status" value="1"/>
</dbReference>
<evidence type="ECO:0000313" key="6">
    <source>
        <dbReference type="EMBL" id="WOK05512.1"/>
    </source>
</evidence>
<feature type="domain" description="FAD dependent oxidoreductase" evidence="5">
    <location>
        <begin position="7"/>
        <end position="374"/>
    </location>
</feature>
<dbReference type="PANTHER" id="PTHR13847:SF286">
    <property type="entry name" value="D-AMINO ACID DEHYDROGENASE"/>
    <property type="match status" value="1"/>
</dbReference>
<proteinExistence type="inferred from homology"/>
<sequence length="376" mass="41074">MKEKSADVIVVGAGIVGLAMAYHSAKKGKKVVVIERSQQAQGASIRNFGLIWPIGQPGGPLLDRALRSRSTWLEVAGEAGIWLNQNGSLQLAHHQDEWDIINEFYDTNSNERFQIEIVAADKAKQLSPGTRTAGLKGGLLSSTECSLDPREAISKLPGYLEKKYGVEMVFGTAVTQIAKDRVATADITWRAEKIFVCSGADFETLFPETFQQSGITKCKLQMMRTGTQPHAWKVGPSLCAGLTLLHYGAFKDCKSLPALQSRAQTDMPDLIKWGIHVLVSQNGNGELVLGDSHEYGLSLSPFDREEINELIMSYLGTFFEAPNMAINERWHGVYPKLAGKTEFVARVSDHTTIVNGLSGAGMTLSFGLAEELTNTL</sequence>
<evidence type="ECO:0000256" key="1">
    <source>
        <dbReference type="ARBA" id="ARBA00001974"/>
    </source>
</evidence>
<dbReference type="InterPro" id="IPR006076">
    <property type="entry name" value="FAD-dep_OxRdtase"/>
</dbReference>
<dbReference type="Pfam" id="PF01266">
    <property type="entry name" value="DAO"/>
    <property type="match status" value="1"/>
</dbReference>
<dbReference type="InterPro" id="IPR036188">
    <property type="entry name" value="FAD/NAD-bd_sf"/>
</dbReference>
<dbReference type="Gene3D" id="3.50.50.60">
    <property type="entry name" value="FAD/NAD(P)-binding domain"/>
    <property type="match status" value="1"/>
</dbReference>